<dbReference type="SMART" id="SM00421">
    <property type="entry name" value="HTH_LUXR"/>
    <property type="match status" value="1"/>
</dbReference>
<keyword evidence="4" id="KW-0804">Transcription</keyword>
<feature type="domain" description="Response regulatory" evidence="8">
    <location>
        <begin position="4"/>
        <end position="120"/>
    </location>
</feature>
<keyword evidence="2" id="KW-0805">Transcription regulation</keyword>
<evidence type="ECO:0000313" key="10">
    <source>
        <dbReference type="Proteomes" id="UP000521922"/>
    </source>
</evidence>
<dbReference type="InterPro" id="IPR058245">
    <property type="entry name" value="NreC/VraR/RcsB-like_REC"/>
</dbReference>
<feature type="region of interest" description="Disordered" evidence="6">
    <location>
        <begin position="218"/>
        <end position="238"/>
    </location>
</feature>
<reference evidence="9 10" key="1">
    <citation type="submission" date="2020-07" db="EMBL/GenBank/DDBJ databases">
        <title>Sequencing the genomes of 1000 actinobacteria strains.</title>
        <authorList>
            <person name="Klenk H.-P."/>
        </authorList>
    </citation>
    <scope>NUCLEOTIDE SEQUENCE [LARGE SCALE GENOMIC DNA]</scope>
    <source>
        <strain evidence="9 10">DSM 7487</strain>
    </source>
</reference>
<keyword evidence="3 9" id="KW-0238">DNA-binding</keyword>
<dbReference type="Pfam" id="PF00196">
    <property type="entry name" value="GerE"/>
    <property type="match status" value="1"/>
</dbReference>
<comment type="caution">
    <text evidence="9">The sequence shown here is derived from an EMBL/GenBank/DDBJ whole genome shotgun (WGS) entry which is preliminary data.</text>
</comment>
<accession>A0A7Y9DIK1</accession>
<dbReference type="InterPro" id="IPR039420">
    <property type="entry name" value="WalR-like"/>
</dbReference>
<protein>
    <submittedName>
        <fullName evidence="9">DNA-binding NarL/FixJ family response regulator</fullName>
    </submittedName>
</protein>
<dbReference type="SMART" id="SM00448">
    <property type="entry name" value="REC"/>
    <property type="match status" value="1"/>
</dbReference>
<dbReference type="InterPro" id="IPR000792">
    <property type="entry name" value="Tscrpt_reg_LuxR_C"/>
</dbReference>
<evidence type="ECO:0000313" key="9">
    <source>
        <dbReference type="EMBL" id="NYD20504.1"/>
    </source>
</evidence>
<evidence type="ECO:0000256" key="2">
    <source>
        <dbReference type="ARBA" id="ARBA00023015"/>
    </source>
</evidence>
<sequence>MNLRVLVVDDERLVRAGFRMILGSEPGVEIVGEAGDGVEAVTAARALRPDVVLMDVRMPRMDGIEATRRIVRLDPAPAVLVVTTFDQDEHVYAALRAGAGGFLLKDAPESQLVAALRTVAEGVSLLAPSVTRRLVESLSPPPSSPAVPVGGLHDLTPRELDVLELLAGGLANGEIAERLGVGDATVKTHVSRVLTKLGLASRSQAVVAAYESGLVRPAGTTRPAAHEEGPAGTSPADR</sequence>
<dbReference type="PROSITE" id="PS50110">
    <property type="entry name" value="RESPONSE_REGULATORY"/>
    <property type="match status" value="1"/>
</dbReference>
<dbReference type="AlphaFoldDB" id="A0A7Y9DIK1"/>
<dbReference type="PANTHER" id="PTHR43214">
    <property type="entry name" value="TWO-COMPONENT RESPONSE REGULATOR"/>
    <property type="match status" value="1"/>
</dbReference>
<dbReference type="CDD" id="cd06170">
    <property type="entry name" value="LuxR_C_like"/>
    <property type="match status" value="1"/>
</dbReference>
<evidence type="ECO:0000259" key="7">
    <source>
        <dbReference type="PROSITE" id="PS50043"/>
    </source>
</evidence>
<dbReference type="GO" id="GO:0003677">
    <property type="term" value="F:DNA binding"/>
    <property type="evidence" value="ECO:0007669"/>
    <property type="project" value="UniProtKB-KW"/>
</dbReference>
<dbReference type="InterPro" id="IPR011006">
    <property type="entry name" value="CheY-like_superfamily"/>
</dbReference>
<dbReference type="EMBL" id="JACCBB010000001">
    <property type="protein sequence ID" value="NYD20504.1"/>
    <property type="molecule type" value="Genomic_DNA"/>
</dbReference>
<evidence type="ECO:0000256" key="4">
    <source>
        <dbReference type="ARBA" id="ARBA00023163"/>
    </source>
</evidence>
<keyword evidence="1 5" id="KW-0597">Phosphoprotein</keyword>
<dbReference type="Gene3D" id="3.40.50.2300">
    <property type="match status" value="1"/>
</dbReference>
<evidence type="ECO:0000259" key="8">
    <source>
        <dbReference type="PROSITE" id="PS50110"/>
    </source>
</evidence>
<dbReference type="InterPro" id="IPR016032">
    <property type="entry name" value="Sig_transdc_resp-reg_C-effctor"/>
</dbReference>
<dbReference type="InterPro" id="IPR001789">
    <property type="entry name" value="Sig_transdc_resp-reg_receiver"/>
</dbReference>
<evidence type="ECO:0000256" key="3">
    <source>
        <dbReference type="ARBA" id="ARBA00023125"/>
    </source>
</evidence>
<evidence type="ECO:0000256" key="6">
    <source>
        <dbReference type="SAM" id="MobiDB-lite"/>
    </source>
</evidence>
<keyword evidence="10" id="KW-1185">Reference proteome</keyword>
<proteinExistence type="predicted"/>
<dbReference type="PRINTS" id="PR00038">
    <property type="entry name" value="HTHLUXR"/>
</dbReference>
<dbReference type="Pfam" id="PF00072">
    <property type="entry name" value="Response_reg"/>
    <property type="match status" value="1"/>
</dbReference>
<evidence type="ECO:0000256" key="1">
    <source>
        <dbReference type="ARBA" id="ARBA00022553"/>
    </source>
</evidence>
<gene>
    <name evidence="9" type="ORF">BJ968_000044</name>
</gene>
<feature type="domain" description="HTH luxR-type" evidence="7">
    <location>
        <begin position="148"/>
        <end position="213"/>
    </location>
</feature>
<evidence type="ECO:0000256" key="5">
    <source>
        <dbReference type="PROSITE-ProRule" id="PRU00169"/>
    </source>
</evidence>
<dbReference type="RefSeq" id="WP_179748187.1">
    <property type="nucleotide sequence ID" value="NZ_BAAAGN010000002.1"/>
</dbReference>
<dbReference type="SUPFAM" id="SSF52172">
    <property type="entry name" value="CheY-like"/>
    <property type="match status" value="1"/>
</dbReference>
<dbReference type="PANTHER" id="PTHR43214:SF24">
    <property type="entry name" value="TRANSCRIPTIONAL REGULATORY PROTEIN NARL-RELATED"/>
    <property type="match status" value="1"/>
</dbReference>
<dbReference type="GO" id="GO:0000160">
    <property type="term" value="P:phosphorelay signal transduction system"/>
    <property type="evidence" value="ECO:0007669"/>
    <property type="project" value="InterPro"/>
</dbReference>
<name>A0A7Y9DIK1_9ACTN</name>
<dbReference type="CDD" id="cd17535">
    <property type="entry name" value="REC_NarL-like"/>
    <property type="match status" value="1"/>
</dbReference>
<dbReference type="PROSITE" id="PS50043">
    <property type="entry name" value="HTH_LUXR_2"/>
    <property type="match status" value="1"/>
</dbReference>
<dbReference type="SUPFAM" id="SSF46894">
    <property type="entry name" value="C-terminal effector domain of the bipartite response regulators"/>
    <property type="match status" value="1"/>
</dbReference>
<dbReference type="GO" id="GO:0006355">
    <property type="term" value="P:regulation of DNA-templated transcription"/>
    <property type="evidence" value="ECO:0007669"/>
    <property type="project" value="InterPro"/>
</dbReference>
<organism evidence="9 10">
    <name type="scientific">Kineococcus aurantiacus</name>
    <dbReference type="NCBI Taxonomy" id="37633"/>
    <lineage>
        <taxon>Bacteria</taxon>
        <taxon>Bacillati</taxon>
        <taxon>Actinomycetota</taxon>
        <taxon>Actinomycetes</taxon>
        <taxon>Kineosporiales</taxon>
        <taxon>Kineosporiaceae</taxon>
        <taxon>Kineococcus</taxon>
    </lineage>
</organism>
<dbReference type="PROSITE" id="PS00622">
    <property type="entry name" value="HTH_LUXR_1"/>
    <property type="match status" value="1"/>
</dbReference>
<dbReference type="Proteomes" id="UP000521922">
    <property type="component" value="Unassembled WGS sequence"/>
</dbReference>
<feature type="modified residue" description="4-aspartylphosphate" evidence="5">
    <location>
        <position position="55"/>
    </location>
</feature>